<keyword evidence="1" id="KW-1133">Transmembrane helix</keyword>
<keyword evidence="1" id="KW-0812">Transmembrane</keyword>
<reference evidence="4 6" key="2">
    <citation type="submission" date="2016-10" db="EMBL/GenBank/DDBJ databases">
        <authorList>
            <person name="Varghese N."/>
            <person name="Submissions S."/>
        </authorList>
    </citation>
    <scope>NUCLEOTIDE SEQUENCE [LARGE SCALE GENOMIC DNA]</scope>
    <source>
        <strain evidence="4 6">CGMCC 1.3889</strain>
    </source>
</reference>
<dbReference type="Proteomes" id="UP000182818">
    <property type="component" value="Unassembled WGS sequence"/>
</dbReference>
<keyword evidence="6" id="KW-1185">Reference proteome</keyword>
<evidence type="ECO:0000256" key="1">
    <source>
        <dbReference type="SAM" id="Phobius"/>
    </source>
</evidence>
<keyword evidence="1" id="KW-0472">Membrane</keyword>
<name>A0A0R2JX00_9LACO</name>
<comment type="caution">
    <text evidence="3">The sequence shown here is derived from an EMBL/GenBank/DDBJ whole genome shotgun (WGS) entry which is preliminary data.</text>
</comment>
<dbReference type="EMBL" id="JQBY01000019">
    <property type="protein sequence ID" value="KRN81794.1"/>
    <property type="molecule type" value="Genomic_DNA"/>
</dbReference>
<sequence>MKNEKFSQLVDQLSAAQRIDSAKTKATIEQVLTTSGVHIKQRHHRVIWTFVSLVAAICVLTLSGMTITPVNHVMAQAPIIGNFFAKFDDDLGTIVETNGKSQKLNVTRTSSGMKVVLNSAYVQGKEVAITGTVDGLDKPKDDWFDFYLGRNGVKFSQDSMDMTKIANGRYRFYLNGQIKGAVPKNTINFPIVFTSFKGNFGRWAFNLHLTPSKVSSRKLNGKLTVANGDVKLKLLGIDEYAGGTGLLKIQQTKKFAKDEFTIFNVNVNVNNSKQNYLLANYDPIIISGSGKQQVVGYRVKKMPKNIKKIKIEPSLDKIETSQRTTLSSLPLTIRAKRTSEVFKFKKASLKSGKLTLRYYLTGTGSTDHQLISHNGNALAAINIMAKTYHDNGNDSVFGNDYLDQGNHRLINTKTHEFESTYDLSQKSGLKKLKLSQLQLQIDYEGLHAVPKMKQQIIQVK</sequence>
<dbReference type="AlphaFoldDB" id="A0A0R2JX00"/>
<protein>
    <recommendedName>
        <fullName evidence="2">DUF4179 domain-containing protein</fullName>
    </recommendedName>
</protein>
<feature type="domain" description="DUF4179" evidence="2">
    <location>
        <begin position="45"/>
        <end position="133"/>
    </location>
</feature>
<dbReference type="Gene3D" id="2.60.40.1630">
    <property type="entry name" value="bacillus anthracis domain"/>
    <property type="match status" value="1"/>
</dbReference>
<evidence type="ECO:0000313" key="4">
    <source>
        <dbReference type="EMBL" id="SER81210.1"/>
    </source>
</evidence>
<dbReference type="RefSeq" id="WP_057807241.1">
    <property type="nucleotide sequence ID" value="NZ_BJYP01000035.1"/>
</dbReference>
<dbReference type="PATRIC" id="fig|319653.3.peg.752"/>
<evidence type="ECO:0000313" key="6">
    <source>
        <dbReference type="Proteomes" id="UP000182818"/>
    </source>
</evidence>
<evidence type="ECO:0000259" key="2">
    <source>
        <dbReference type="Pfam" id="PF13786"/>
    </source>
</evidence>
<dbReference type="GeneID" id="76044106"/>
<proteinExistence type="predicted"/>
<dbReference type="Proteomes" id="UP000051749">
    <property type="component" value="Unassembled WGS sequence"/>
</dbReference>
<accession>A0A0R2JX00</accession>
<evidence type="ECO:0000313" key="5">
    <source>
        <dbReference type="Proteomes" id="UP000051749"/>
    </source>
</evidence>
<dbReference type="Pfam" id="PF13786">
    <property type="entry name" value="DUF4179"/>
    <property type="match status" value="1"/>
</dbReference>
<reference evidence="3 5" key="1">
    <citation type="journal article" date="2015" name="Genome Announc.">
        <title>Expanding the biotechnology potential of lactobacilli through comparative genomics of 213 strains and associated genera.</title>
        <authorList>
            <person name="Sun Z."/>
            <person name="Harris H.M."/>
            <person name="McCann A."/>
            <person name="Guo C."/>
            <person name="Argimon S."/>
            <person name="Zhang W."/>
            <person name="Yang X."/>
            <person name="Jeffery I.B."/>
            <person name="Cooney J.C."/>
            <person name="Kagawa T.F."/>
            <person name="Liu W."/>
            <person name="Song Y."/>
            <person name="Salvetti E."/>
            <person name="Wrobel A."/>
            <person name="Rasinkangas P."/>
            <person name="Parkhill J."/>
            <person name="Rea M.C."/>
            <person name="O'Sullivan O."/>
            <person name="Ritari J."/>
            <person name="Douillard F.P."/>
            <person name="Paul Ross R."/>
            <person name="Yang R."/>
            <person name="Briner A.E."/>
            <person name="Felis G.E."/>
            <person name="de Vos W.M."/>
            <person name="Barrangou R."/>
            <person name="Klaenhammer T.R."/>
            <person name="Caufield P.W."/>
            <person name="Cui Y."/>
            <person name="Zhang H."/>
            <person name="O'Toole P.W."/>
        </authorList>
    </citation>
    <scope>NUCLEOTIDE SEQUENCE [LARGE SCALE GENOMIC DNA]</scope>
    <source>
        <strain evidence="3 5">DSM 22301</strain>
    </source>
</reference>
<dbReference type="STRING" id="319653.SAMN04487973_11839"/>
<dbReference type="EMBL" id="FOGK01000018">
    <property type="protein sequence ID" value="SER81210.1"/>
    <property type="molecule type" value="Genomic_DNA"/>
</dbReference>
<dbReference type="InterPro" id="IPR025436">
    <property type="entry name" value="DUF4179"/>
</dbReference>
<evidence type="ECO:0000313" key="3">
    <source>
        <dbReference type="EMBL" id="KRN81794.1"/>
    </source>
</evidence>
<feature type="transmembrane region" description="Helical" evidence="1">
    <location>
        <begin position="46"/>
        <end position="67"/>
    </location>
</feature>
<gene>
    <name evidence="3" type="ORF">IV87_GL000742</name>
    <name evidence="4" type="ORF">SAMN04487973_11839</name>
</gene>
<organism evidence="3 5">
    <name type="scientific">Pediococcus ethanolidurans</name>
    <dbReference type="NCBI Taxonomy" id="319653"/>
    <lineage>
        <taxon>Bacteria</taxon>
        <taxon>Bacillati</taxon>
        <taxon>Bacillota</taxon>
        <taxon>Bacilli</taxon>
        <taxon>Lactobacillales</taxon>
        <taxon>Lactobacillaceae</taxon>
        <taxon>Pediococcus</taxon>
    </lineage>
</organism>